<protein>
    <submittedName>
        <fullName evidence="3">Serine-threonine protein kinase 19-domain-containing protein</fullName>
    </submittedName>
</protein>
<proteinExistence type="inferred from homology"/>
<dbReference type="AlphaFoldDB" id="A0AA40C4E9"/>
<dbReference type="InterPro" id="IPR018865">
    <property type="entry name" value="STK19-like"/>
</dbReference>
<name>A0AA40C4E9_9PEZI</name>
<comment type="similarity">
    <text evidence="1">Belongs to the STK19 family.</text>
</comment>
<sequence>MSSLRSILGGSRIKKKSTSSTKPRASPSPSWTSSLPRTKSGRGAGAKKHLHSHDDADDDNDGTRLDDIGLARPLAASSPPRDVAQAQRYIRAHMFDPMPARAAGMSSTKIASVLQYRAALPPVASAAHIQTILSSSPTAAEREMAALVRAGAARRVVVPTRLARGEIGELLVLSADLEGLVRGDKGGLDAGTKERFVAWLRGNPAKQTMVAGEGGEGGLKREELDALVRAGFLTAGTGGGGSESGNGVYARPEDRTTMLSLERVAQAAAGSMAAVGGRARCMRRAGRGREGGGEWWRGRGAGGSFRVAVPGAGVFLKLVAGALAHLSELLQRTRYREMTEGNLREKWDGGVITAMGAGESEGVDVAGAKRARGEFAGILPGRTKKWREFNGLAFEWVLHEAVGAGLVEVFETKSVGRGIRLV</sequence>
<evidence type="ECO:0000256" key="1">
    <source>
        <dbReference type="ARBA" id="ARBA00093458"/>
    </source>
</evidence>
<comment type="caution">
    <text evidence="3">The sequence shown here is derived from an EMBL/GenBank/DDBJ whole genome shotgun (WGS) entry which is preliminary data.</text>
</comment>
<dbReference type="Proteomes" id="UP001174934">
    <property type="component" value="Unassembled WGS sequence"/>
</dbReference>
<keyword evidence="4" id="KW-1185">Reference proteome</keyword>
<keyword evidence="3" id="KW-0808">Transferase</keyword>
<feature type="compositionally biased region" description="Low complexity" evidence="2">
    <location>
        <begin position="18"/>
        <end position="30"/>
    </location>
</feature>
<feature type="region of interest" description="Disordered" evidence="2">
    <location>
        <begin position="1"/>
        <end position="64"/>
    </location>
</feature>
<organism evidence="3 4">
    <name type="scientific">Bombardia bombarda</name>
    <dbReference type="NCBI Taxonomy" id="252184"/>
    <lineage>
        <taxon>Eukaryota</taxon>
        <taxon>Fungi</taxon>
        <taxon>Dikarya</taxon>
        <taxon>Ascomycota</taxon>
        <taxon>Pezizomycotina</taxon>
        <taxon>Sordariomycetes</taxon>
        <taxon>Sordariomycetidae</taxon>
        <taxon>Sordariales</taxon>
        <taxon>Lasiosphaeriaceae</taxon>
        <taxon>Bombardia</taxon>
    </lineage>
</organism>
<dbReference type="Pfam" id="PF10494">
    <property type="entry name" value="Stk19"/>
    <property type="match status" value="1"/>
</dbReference>
<dbReference type="EMBL" id="JAULSR010000003">
    <property type="protein sequence ID" value="KAK0624697.1"/>
    <property type="molecule type" value="Genomic_DNA"/>
</dbReference>
<accession>A0AA40C4E9</accession>
<evidence type="ECO:0000313" key="4">
    <source>
        <dbReference type="Proteomes" id="UP001174934"/>
    </source>
</evidence>
<evidence type="ECO:0000256" key="2">
    <source>
        <dbReference type="SAM" id="MobiDB-lite"/>
    </source>
</evidence>
<dbReference type="PANTHER" id="PTHR15243">
    <property type="entry name" value="SERINE/THREONINE-PROTEIN KINASE 19"/>
    <property type="match status" value="1"/>
</dbReference>
<gene>
    <name evidence="3" type="ORF">B0T17DRAFT_638468</name>
</gene>
<evidence type="ECO:0000313" key="3">
    <source>
        <dbReference type="EMBL" id="KAK0624697.1"/>
    </source>
</evidence>
<keyword evidence="3" id="KW-0418">Kinase</keyword>
<dbReference type="PANTHER" id="PTHR15243:SF0">
    <property type="entry name" value="SERINE_THREONINE-PROTEIN KINASE 19"/>
    <property type="match status" value="1"/>
</dbReference>
<dbReference type="GO" id="GO:0046579">
    <property type="term" value="P:positive regulation of Ras protein signal transduction"/>
    <property type="evidence" value="ECO:0007669"/>
    <property type="project" value="TreeGrafter"/>
</dbReference>
<dbReference type="GO" id="GO:0016301">
    <property type="term" value="F:kinase activity"/>
    <property type="evidence" value="ECO:0007669"/>
    <property type="project" value="UniProtKB-KW"/>
</dbReference>
<reference evidence="3" key="1">
    <citation type="submission" date="2023-06" db="EMBL/GenBank/DDBJ databases">
        <title>Genome-scale phylogeny and comparative genomics of the fungal order Sordariales.</title>
        <authorList>
            <consortium name="Lawrence Berkeley National Laboratory"/>
            <person name="Hensen N."/>
            <person name="Bonometti L."/>
            <person name="Westerberg I."/>
            <person name="Brannstrom I.O."/>
            <person name="Guillou S."/>
            <person name="Cros-Aarteil S."/>
            <person name="Calhoun S."/>
            <person name="Haridas S."/>
            <person name="Kuo A."/>
            <person name="Mondo S."/>
            <person name="Pangilinan J."/>
            <person name="Riley R."/>
            <person name="LaButti K."/>
            <person name="Andreopoulos B."/>
            <person name="Lipzen A."/>
            <person name="Chen C."/>
            <person name="Yanf M."/>
            <person name="Daum C."/>
            <person name="Ng V."/>
            <person name="Clum A."/>
            <person name="Steindorff A."/>
            <person name="Ohm R."/>
            <person name="Martin F."/>
            <person name="Silar P."/>
            <person name="Natvig D."/>
            <person name="Lalanne C."/>
            <person name="Gautier V."/>
            <person name="Ament-velasquez S.L."/>
            <person name="Kruys A."/>
            <person name="Hutchinson M.I."/>
            <person name="Powell A.J."/>
            <person name="Barry K."/>
            <person name="Miller A.N."/>
            <person name="Grigoriev I.V."/>
            <person name="Debuchy R."/>
            <person name="Gladieux P."/>
            <person name="Thoren M.H."/>
            <person name="Johannesson H."/>
        </authorList>
    </citation>
    <scope>NUCLEOTIDE SEQUENCE</scope>
    <source>
        <strain evidence="3">SMH3391-2</strain>
    </source>
</reference>